<evidence type="ECO:0000256" key="2">
    <source>
        <dbReference type="SAM" id="Phobius"/>
    </source>
</evidence>
<comment type="caution">
    <text evidence="3">The sequence shown here is derived from an EMBL/GenBank/DDBJ whole genome shotgun (WGS) entry which is preliminary data.</text>
</comment>
<keyword evidence="2" id="KW-0472">Membrane</keyword>
<keyword evidence="2" id="KW-0812">Transmembrane</keyword>
<evidence type="ECO:0000256" key="1">
    <source>
        <dbReference type="SAM" id="MobiDB-lite"/>
    </source>
</evidence>
<gene>
    <name evidence="3" type="ORF">F6J89_22435</name>
</gene>
<dbReference type="EMBL" id="JAAHFQ010000525">
    <property type="protein sequence ID" value="NER30305.1"/>
    <property type="molecule type" value="Genomic_DNA"/>
</dbReference>
<reference evidence="3" key="1">
    <citation type="submission" date="2019-11" db="EMBL/GenBank/DDBJ databases">
        <title>Genomic insights into an expanded diversity of filamentous marine cyanobacteria reveals the extraordinary biosynthetic potential of Moorea and Okeania.</title>
        <authorList>
            <person name="Ferreira Leao T."/>
            <person name="Wang M."/>
            <person name="Moss N."/>
            <person name="Da Silva R."/>
            <person name="Sanders J."/>
            <person name="Nurk S."/>
            <person name="Gurevich A."/>
            <person name="Humphrey G."/>
            <person name="Reher R."/>
            <person name="Zhu Q."/>
            <person name="Belda-Ferre P."/>
            <person name="Glukhov E."/>
            <person name="Rex R."/>
            <person name="Dorrestein P.C."/>
            <person name="Knight R."/>
            <person name="Pevzner P."/>
            <person name="Gerwick W.H."/>
            <person name="Gerwick L."/>
        </authorList>
    </citation>
    <scope>NUCLEOTIDE SEQUENCE</scope>
    <source>
        <strain evidence="3">SIO1C4</strain>
    </source>
</reference>
<feature type="region of interest" description="Disordered" evidence="1">
    <location>
        <begin position="42"/>
        <end position="61"/>
    </location>
</feature>
<accession>A0A6B3NHI5</accession>
<proteinExistence type="predicted"/>
<organism evidence="3">
    <name type="scientific">Symploca sp. SIO1C4</name>
    <dbReference type="NCBI Taxonomy" id="2607765"/>
    <lineage>
        <taxon>Bacteria</taxon>
        <taxon>Bacillati</taxon>
        <taxon>Cyanobacteriota</taxon>
        <taxon>Cyanophyceae</taxon>
        <taxon>Coleofasciculales</taxon>
        <taxon>Coleofasciculaceae</taxon>
        <taxon>Symploca</taxon>
    </lineage>
</organism>
<name>A0A6B3NHI5_9CYAN</name>
<feature type="transmembrane region" description="Helical" evidence="2">
    <location>
        <begin position="6"/>
        <end position="22"/>
    </location>
</feature>
<keyword evidence="2" id="KW-1133">Transmembrane helix</keyword>
<evidence type="ECO:0000313" key="3">
    <source>
        <dbReference type="EMBL" id="NER30305.1"/>
    </source>
</evidence>
<dbReference type="AlphaFoldDB" id="A0A6B3NHI5"/>
<sequence length="61" mass="7082">MTTVVIVYSLFFLWMFGVIFPPKKEEKKPKTPEEQLGDAVMNYLSSKGINPEEKTTEKEEK</sequence>
<protein>
    <submittedName>
        <fullName evidence="3">Uncharacterized protein</fullName>
    </submittedName>
</protein>
<feature type="compositionally biased region" description="Basic and acidic residues" evidence="1">
    <location>
        <begin position="50"/>
        <end position="61"/>
    </location>
</feature>